<keyword evidence="7" id="KW-1185">Reference proteome</keyword>
<keyword evidence="3" id="KW-0378">Hydrolase</keyword>
<dbReference type="CDD" id="cd08983">
    <property type="entry name" value="GH43_Bt3655-like"/>
    <property type="match status" value="1"/>
</dbReference>
<name>A0ABX2AKE1_9BACT</name>
<evidence type="ECO:0000313" key="7">
    <source>
        <dbReference type="Proteomes" id="UP000714420"/>
    </source>
</evidence>
<evidence type="ECO:0000256" key="5">
    <source>
        <dbReference type="ARBA" id="ARBA00023295"/>
    </source>
</evidence>
<keyword evidence="4" id="KW-0119">Carbohydrate metabolism</keyword>
<evidence type="ECO:0000313" key="6">
    <source>
        <dbReference type="EMBL" id="NPD91669.1"/>
    </source>
</evidence>
<protein>
    <submittedName>
        <fullName evidence="6">Family 43 glycosylhydrolase</fullName>
    </submittedName>
</protein>
<organism evidence="6 7">
    <name type="scientific">Xylanibacter muris</name>
    <dbReference type="NCBI Taxonomy" id="2736290"/>
    <lineage>
        <taxon>Bacteria</taxon>
        <taxon>Pseudomonadati</taxon>
        <taxon>Bacteroidota</taxon>
        <taxon>Bacteroidia</taxon>
        <taxon>Bacteroidales</taxon>
        <taxon>Prevotellaceae</taxon>
        <taxon>Xylanibacter</taxon>
    </lineage>
</organism>
<evidence type="ECO:0000256" key="3">
    <source>
        <dbReference type="ARBA" id="ARBA00022801"/>
    </source>
</evidence>
<dbReference type="Pfam" id="PF04616">
    <property type="entry name" value="Glyco_hydro_43"/>
    <property type="match status" value="1"/>
</dbReference>
<comment type="caution">
    <text evidence="6">The sequence shown here is derived from an EMBL/GenBank/DDBJ whole genome shotgun (WGS) entry which is preliminary data.</text>
</comment>
<dbReference type="InterPro" id="IPR006710">
    <property type="entry name" value="Glyco_hydro_43"/>
</dbReference>
<evidence type="ECO:0000256" key="2">
    <source>
        <dbReference type="ARBA" id="ARBA00022651"/>
    </source>
</evidence>
<comment type="similarity">
    <text evidence="1">Belongs to the glycosyl hydrolase 43 family.</text>
</comment>
<evidence type="ECO:0000256" key="1">
    <source>
        <dbReference type="ARBA" id="ARBA00009865"/>
    </source>
</evidence>
<dbReference type="Gene3D" id="2.115.10.20">
    <property type="entry name" value="Glycosyl hydrolase domain, family 43"/>
    <property type="match status" value="2"/>
</dbReference>
<dbReference type="EMBL" id="JABKKF010000003">
    <property type="protein sequence ID" value="NPD91669.1"/>
    <property type="molecule type" value="Genomic_DNA"/>
</dbReference>
<keyword evidence="5" id="KW-0326">Glycosidase</keyword>
<dbReference type="PANTHER" id="PTHR43772">
    <property type="entry name" value="ENDO-1,4-BETA-XYLANASE"/>
    <property type="match status" value="1"/>
</dbReference>
<keyword evidence="2" id="KW-0624">Polysaccharide degradation</keyword>
<dbReference type="InterPro" id="IPR052176">
    <property type="entry name" value="Glycosyl_Hydrlase_43_Enz"/>
</dbReference>
<dbReference type="Proteomes" id="UP000714420">
    <property type="component" value="Unassembled WGS sequence"/>
</dbReference>
<dbReference type="SUPFAM" id="SSF75005">
    <property type="entry name" value="Arabinanase/levansucrase/invertase"/>
    <property type="match status" value="2"/>
</dbReference>
<dbReference type="PANTHER" id="PTHR43772:SF2">
    <property type="entry name" value="PUTATIVE (AFU_ORTHOLOGUE AFUA_2G04480)-RELATED"/>
    <property type="match status" value="1"/>
</dbReference>
<keyword evidence="2" id="KW-0858">Xylan degradation</keyword>
<gene>
    <name evidence="6" type="ORF">HPS56_04750</name>
</gene>
<reference evidence="6 7" key="1">
    <citation type="submission" date="2020-05" db="EMBL/GenBank/DDBJ databases">
        <title>Distinct polysaccharide utilization as determinants for interspecies competition between intestinal Prevotella spp.</title>
        <authorList>
            <person name="Galvez E.J.C."/>
            <person name="Iljazovic A."/>
            <person name="Strowig T."/>
        </authorList>
    </citation>
    <scope>NUCLEOTIDE SEQUENCE [LARGE SCALE GENOMIC DNA]</scope>
    <source>
        <strain evidence="6 7">PMUR</strain>
    </source>
</reference>
<sequence length="663" mass="76386">MMKQLGLVLTMAMTPMMLPAQNFQKGNYGYLYCHMSGRGEWTAYALSRDGLHFHDLINGDPIFSPEEHARIEGGTRDAYICRKHDGSGYLMVTTDMCVAKSHKWDNYGIDLYTSDDMINWKSVTFDFRKGSAIFCDPTSPDVYKDWSTVNRVWAPQIFWDPDYQWTDGRKGGYFIYYSLWNKAEEKYDRMYYSYADETFTKLTKPQLLFDWGYATIDADINYLEADGLYHMMIKKEGGQPGLFTATAKSLTGPWSEPVADDYIDFEGNKKCEGVSAFQLAGDSTWRIGYIEYSSNPKRYRICKADKYMRNFSNPQDIEGVNGPQHGSFMRLTKEEYDRLQAWSDARESKHIAPNKNNPVINGLFADPEIMYSEKTGKYYLYPTTDGKEGWQNHDAKVYSSPDLKNWTDEGVMFDLRKDCSWADKCLWAPCIIEHKKGKKKYKYFYYFTAEGKIGVATADNPTGPFRDALGKPLLDKKPEGVKGGQVIDPDVFRDPATGKYYLYWGNGFLAVSELGKDMTSIVNTKILINRNDKSKYDYNEGTYVFERNGLYYFMWSENDTRSANYRVRYLISESPTEFTRNGKPAMQERTVVLHQDPSKGIYGTGHHSILQKPGTDEWYIVYHRFARPDAIKLGWSAGYNREVCIDKMEFNADGTIKVVEPTL</sequence>
<evidence type="ECO:0000256" key="4">
    <source>
        <dbReference type="ARBA" id="ARBA00023277"/>
    </source>
</evidence>
<accession>A0ABX2AKE1</accession>
<proteinExistence type="inferred from homology"/>
<dbReference type="InterPro" id="IPR023296">
    <property type="entry name" value="Glyco_hydro_beta-prop_sf"/>
</dbReference>